<dbReference type="AlphaFoldDB" id="A0A7R9PTI2"/>
<dbReference type="InterPro" id="IPR008936">
    <property type="entry name" value="Rho_GTPase_activation_prot"/>
</dbReference>
<dbReference type="SMART" id="SM00049">
    <property type="entry name" value="DEP"/>
    <property type="match status" value="1"/>
</dbReference>
<protein>
    <recommendedName>
        <fullName evidence="1">DEP domain-containing protein</fullName>
    </recommendedName>
</protein>
<sequence length="691" mass="78255">MSKRRKHMKCHYNCFVATEAVDWILNYLRVCPHFTGQQISRFQAINLLRKYLQTDVIERVDSRRTGQQFQDNKELYRFTRNANENLPFISSGNLQGLVSGNGVAAPPPTATADTSKSCDNQIPELINQMSLTEKSAAFKHVFFNRFVSFVPNVDDYLRRDDIMSLILMHNMTRISANGVVRLNDRSEDLPHWVVSAMKCLANCKRRLFAIRPKASGSDSCLPKYPGFENDVFGVVRDYFINIGIPLIPNQLYSLIIHIYDKYTNTGGQQTYATINARNTYGLKVRPIQIPTPTLLCCNKPQTTSTPIAGSGGPLPSPTTTVDLPPNHVYETAFMGENPVTKIVSIDELTNLFATSSRLKSCDSLCDKYAAAKCLAMRRASSPTPENRRFVDAIATIPRNRRHLLSPVGGDGTAYKSPIAASIYKTQFRSPDSSASSTHSAFGYHNFGFAMQSPAEDGQYMESKSVCSLSSIHLSPISHNNPNDNLSAQFSNNSSNKSDTIVNTNDEKLLEALRMTLFLMPSANRRHLHLLLRLLSKILQNKEIHFRFYDNISAKEYILRTFTRSILCAEKENIYNEIKAQKIVCLLLDNCKDMFKVPEDVVQGVDRLLVEKATKILLAENERNADQYCEKITAEEFELQRDVMSEYALADLLKSIMTDDRLTDRDKLKWIKQFKSYHPDVYDFLEIRGIFG</sequence>
<dbReference type="OrthoDB" id="524326at2759"/>
<evidence type="ECO:0000259" key="1">
    <source>
        <dbReference type="PROSITE" id="PS50186"/>
    </source>
</evidence>
<dbReference type="EMBL" id="CAJPIZ010000040">
    <property type="protein sequence ID" value="CAG2100175.1"/>
    <property type="molecule type" value="Genomic_DNA"/>
</dbReference>
<dbReference type="PANTHER" id="PTHR16206:SF4">
    <property type="entry name" value="PROTEIN LET-99"/>
    <property type="match status" value="1"/>
</dbReference>
<dbReference type="EMBL" id="OC854615">
    <property type="protein sequence ID" value="CAD7619745.1"/>
    <property type="molecule type" value="Genomic_DNA"/>
</dbReference>
<evidence type="ECO:0000313" key="3">
    <source>
        <dbReference type="Proteomes" id="UP000759131"/>
    </source>
</evidence>
<name>A0A7R9PTI2_9ACAR</name>
<dbReference type="InterPro" id="IPR036390">
    <property type="entry name" value="WH_DNA-bd_sf"/>
</dbReference>
<organism evidence="2">
    <name type="scientific">Medioppia subpectinata</name>
    <dbReference type="NCBI Taxonomy" id="1979941"/>
    <lineage>
        <taxon>Eukaryota</taxon>
        <taxon>Metazoa</taxon>
        <taxon>Ecdysozoa</taxon>
        <taxon>Arthropoda</taxon>
        <taxon>Chelicerata</taxon>
        <taxon>Arachnida</taxon>
        <taxon>Acari</taxon>
        <taxon>Acariformes</taxon>
        <taxon>Sarcoptiformes</taxon>
        <taxon>Oribatida</taxon>
        <taxon>Brachypylina</taxon>
        <taxon>Oppioidea</taxon>
        <taxon>Oppiidae</taxon>
        <taxon>Medioppia</taxon>
    </lineage>
</organism>
<dbReference type="Gene3D" id="1.10.555.10">
    <property type="entry name" value="Rho GTPase activation protein"/>
    <property type="match status" value="1"/>
</dbReference>
<dbReference type="SUPFAM" id="SSF48350">
    <property type="entry name" value="GTPase activation domain, GAP"/>
    <property type="match status" value="1"/>
</dbReference>
<dbReference type="GO" id="GO:0035556">
    <property type="term" value="P:intracellular signal transduction"/>
    <property type="evidence" value="ECO:0007669"/>
    <property type="project" value="InterPro"/>
</dbReference>
<dbReference type="SUPFAM" id="SSF46785">
    <property type="entry name" value="Winged helix' DNA-binding domain"/>
    <property type="match status" value="1"/>
</dbReference>
<dbReference type="InterPro" id="IPR000591">
    <property type="entry name" value="DEP_dom"/>
</dbReference>
<proteinExistence type="predicted"/>
<accession>A0A7R9PTI2</accession>
<dbReference type="InterPro" id="IPR036388">
    <property type="entry name" value="WH-like_DNA-bd_sf"/>
</dbReference>
<dbReference type="Proteomes" id="UP000759131">
    <property type="component" value="Unassembled WGS sequence"/>
</dbReference>
<dbReference type="PANTHER" id="PTHR16206">
    <property type="entry name" value="DEP DOMAIN-CONTAINING"/>
    <property type="match status" value="1"/>
</dbReference>
<keyword evidence="3" id="KW-1185">Reference proteome</keyword>
<dbReference type="Gene3D" id="1.10.10.10">
    <property type="entry name" value="Winged helix-like DNA-binding domain superfamily/Winged helix DNA-binding domain"/>
    <property type="match status" value="1"/>
</dbReference>
<gene>
    <name evidence="2" type="ORF">OSB1V03_LOCUS244</name>
</gene>
<evidence type="ECO:0000313" key="2">
    <source>
        <dbReference type="EMBL" id="CAD7619745.1"/>
    </source>
</evidence>
<dbReference type="PROSITE" id="PS50186">
    <property type="entry name" value="DEP"/>
    <property type="match status" value="1"/>
</dbReference>
<feature type="domain" description="DEP" evidence="1">
    <location>
        <begin position="1"/>
        <end position="80"/>
    </location>
</feature>
<reference evidence="2" key="1">
    <citation type="submission" date="2020-11" db="EMBL/GenBank/DDBJ databases">
        <authorList>
            <person name="Tran Van P."/>
        </authorList>
    </citation>
    <scope>NUCLEOTIDE SEQUENCE</scope>
</reference>
<dbReference type="Pfam" id="PF00610">
    <property type="entry name" value="DEP"/>
    <property type="match status" value="1"/>
</dbReference>